<dbReference type="EMBL" id="AODD01000030">
    <property type="protein sequence ID" value="EUJ20054.1"/>
    <property type="molecule type" value="Genomic_DNA"/>
</dbReference>
<dbReference type="SUPFAM" id="SSF47413">
    <property type="entry name" value="lambda repressor-like DNA-binding domains"/>
    <property type="match status" value="1"/>
</dbReference>
<dbReference type="GO" id="GO:0003677">
    <property type="term" value="F:DNA binding"/>
    <property type="evidence" value="ECO:0007669"/>
    <property type="project" value="UniProtKB-KW"/>
</dbReference>
<keyword evidence="3" id="KW-1185">Reference proteome</keyword>
<organism evidence="2 3">
    <name type="scientific">Listeria grandensis FSL F6-0971</name>
    <dbReference type="NCBI Taxonomy" id="1265819"/>
    <lineage>
        <taxon>Bacteria</taxon>
        <taxon>Bacillati</taxon>
        <taxon>Bacillota</taxon>
        <taxon>Bacilli</taxon>
        <taxon>Bacillales</taxon>
        <taxon>Listeriaceae</taxon>
        <taxon>Listeria</taxon>
    </lineage>
</organism>
<comment type="caution">
    <text evidence="2">The sequence shown here is derived from an EMBL/GenBank/DDBJ whole genome shotgun (WGS) entry which is preliminary data.</text>
</comment>
<accession>W7AYB3</accession>
<dbReference type="AlphaFoldDB" id="W7AYB3"/>
<feature type="domain" description="HTH cro/C1-type" evidence="1">
    <location>
        <begin position="8"/>
        <end position="69"/>
    </location>
</feature>
<dbReference type="Gene3D" id="1.10.260.40">
    <property type="entry name" value="lambda repressor-like DNA-binding domains"/>
    <property type="match status" value="1"/>
</dbReference>
<evidence type="ECO:0000313" key="2">
    <source>
        <dbReference type="EMBL" id="EUJ20054.1"/>
    </source>
</evidence>
<dbReference type="STRING" id="1265819.PGRAN_14837"/>
<dbReference type="Pfam" id="PF13443">
    <property type="entry name" value="HTH_26"/>
    <property type="match status" value="1"/>
</dbReference>
<protein>
    <submittedName>
        <fullName evidence="2">Putative Xre family DNA-binding protein</fullName>
    </submittedName>
</protein>
<gene>
    <name evidence="2" type="ORF">PGRAN_14837</name>
</gene>
<dbReference type="Proteomes" id="UP000019253">
    <property type="component" value="Unassembled WGS sequence"/>
</dbReference>
<evidence type="ECO:0000313" key="3">
    <source>
        <dbReference type="Proteomes" id="UP000019253"/>
    </source>
</evidence>
<dbReference type="InterPro" id="IPR010982">
    <property type="entry name" value="Lambda_DNA-bd_dom_sf"/>
</dbReference>
<evidence type="ECO:0000259" key="1">
    <source>
        <dbReference type="Pfam" id="PF13443"/>
    </source>
</evidence>
<reference evidence="2 3" key="1">
    <citation type="journal article" date="2014" name="Int. J. Syst. Evol. Microbiol.">
        <title>Listeria floridensis sp. nov., Listeria aquatica sp. nov., Listeria cornellensis sp. nov., Listeria riparia sp. nov. and Listeria grandensis sp. nov., from agricultural and natural environments.</title>
        <authorList>
            <person name="den Bakker H.C."/>
            <person name="Warchocki S."/>
            <person name="Wright E.M."/>
            <person name="Allred A.F."/>
            <person name="Ahlstrom C."/>
            <person name="Manuel C.S."/>
            <person name="Stasiewicz M.J."/>
            <person name="Burrell A."/>
            <person name="Roof S."/>
            <person name="Strawn L."/>
            <person name="Fortes E.D."/>
            <person name="Nightingale K.K."/>
            <person name="Kephart D."/>
            <person name="Wiedmann M."/>
        </authorList>
    </citation>
    <scope>NUCLEOTIDE SEQUENCE [LARGE SCALE GENOMIC DNA]</scope>
    <source>
        <strain evidence="3">FSL F6-971</strain>
    </source>
</reference>
<sequence>MSKEIRIHLNDILDKYDISLNKLARESNIEPARLWELANYKRQTINIGYLVRIAETLEISDIRELITLEESES</sequence>
<keyword evidence="2" id="KW-0238">DNA-binding</keyword>
<name>W7AYB3_9LIST</name>
<proteinExistence type="predicted"/>
<dbReference type="InterPro" id="IPR001387">
    <property type="entry name" value="Cro/C1-type_HTH"/>
</dbReference>